<dbReference type="Proteomes" id="UP000054144">
    <property type="component" value="Unassembled WGS sequence"/>
</dbReference>
<evidence type="ECO:0000313" key="3">
    <source>
        <dbReference type="Proteomes" id="UP000054144"/>
    </source>
</evidence>
<organism evidence="2 3">
    <name type="scientific">Fistulina hepatica ATCC 64428</name>
    <dbReference type="NCBI Taxonomy" id="1128425"/>
    <lineage>
        <taxon>Eukaryota</taxon>
        <taxon>Fungi</taxon>
        <taxon>Dikarya</taxon>
        <taxon>Basidiomycota</taxon>
        <taxon>Agaricomycotina</taxon>
        <taxon>Agaricomycetes</taxon>
        <taxon>Agaricomycetidae</taxon>
        <taxon>Agaricales</taxon>
        <taxon>Fistulinaceae</taxon>
        <taxon>Fistulina</taxon>
    </lineage>
</organism>
<dbReference type="EMBL" id="KN881675">
    <property type="protein sequence ID" value="KIY50683.1"/>
    <property type="molecule type" value="Genomic_DNA"/>
</dbReference>
<dbReference type="OrthoDB" id="529205at2759"/>
<name>A0A0D7AIK5_9AGAR</name>
<dbReference type="AlphaFoldDB" id="A0A0D7AIK5"/>
<evidence type="ECO:0000313" key="2">
    <source>
        <dbReference type="EMBL" id="KIY50683.1"/>
    </source>
</evidence>
<sequence length="160" mass="17183">MSPASPALTNVLQASRRTLSKVGRPRPVHVAPQSPASQARAFSSTVSENDPEVLVKEKERNLSGKQHTTSSTLDHAPGWNEYLATDSEAAVKADGSTDTFVQMTARTVEHIKMRHPVENGTLEASYASDTVMGPLSKKGVETRAELTASEEAVKADRGEI</sequence>
<proteinExistence type="predicted"/>
<evidence type="ECO:0000256" key="1">
    <source>
        <dbReference type="SAM" id="MobiDB-lite"/>
    </source>
</evidence>
<reference evidence="2 3" key="1">
    <citation type="journal article" date="2015" name="Fungal Genet. Biol.">
        <title>Evolution of novel wood decay mechanisms in Agaricales revealed by the genome sequences of Fistulina hepatica and Cylindrobasidium torrendii.</title>
        <authorList>
            <person name="Floudas D."/>
            <person name="Held B.W."/>
            <person name="Riley R."/>
            <person name="Nagy L.G."/>
            <person name="Koehler G."/>
            <person name="Ransdell A.S."/>
            <person name="Younus H."/>
            <person name="Chow J."/>
            <person name="Chiniquy J."/>
            <person name="Lipzen A."/>
            <person name="Tritt A."/>
            <person name="Sun H."/>
            <person name="Haridas S."/>
            <person name="LaButti K."/>
            <person name="Ohm R.A."/>
            <person name="Kues U."/>
            <person name="Blanchette R.A."/>
            <person name="Grigoriev I.V."/>
            <person name="Minto R.E."/>
            <person name="Hibbett D.S."/>
        </authorList>
    </citation>
    <scope>NUCLEOTIDE SEQUENCE [LARGE SCALE GENOMIC DNA]</scope>
    <source>
        <strain evidence="2 3">ATCC 64428</strain>
    </source>
</reference>
<feature type="compositionally biased region" description="Polar residues" evidence="1">
    <location>
        <begin position="63"/>
        <end position="73"/>
    </location>
</feature>
<feature type="region of interest" description="Disordered" evidence="1">
    <location>
        <begin position="16"/>
        <end position="78"/>
    </location>
</feature>
<gene>
    <name evidence="2" type="ORF">FISHEDRAFT_71721</name>
</gene>
<protein>
    <submittedName>
        <fullName evidence="2">Uncharacterized protein</fullName>
    </submittedName>
</protein>
<keyword evidence="3" id="KW-1185">Reference proteome</keyword>
<feature type="compositionally biased region" description="Basic and acidic residues" evidence="1">
    <location>
        <begin position="53"/>
        <end position="62"/>
    </location>
</feature>
<accession>A0A0D7AIK5</accession>
<feature type="compositionally biased region" description="Polar residues" evidence="1">
    <location>
        <begin position="34"/>
        <end position="48"/>
    </location>
</feature>